<keyword evidence="2" id="KW-1185">Reference proteome</keyword>
<keyword evidence="1" id="KW-0560">Oxidoreductase</keyword>
<sequence length="530" mass="61141">MDNVFFLRVTVSILSPGSMDVLTKPHPICVAISIALLFPIILALKLILRPLFAKKWRRRNYPPVAGTVFHQLKNFHRLQDFQTDISHKYKTFRILTPSCNYVYTVDPVNVEYILKTNFANYGKGKAFHDNTKDLLGDGIFAVDGEKWRQQRKIASYEFSARVLRDYSSAVFRDTAAKLVEIILVAVNSEQMIDIQDLLMKSALDSIFKVGFGVELGTLSGSNMEGINFAKAFDDVNQTILKRFLDVSWKIKRFLSIGEEAIMKKNIKYIDAFVHMLIKKKIEQSANYKDDVMIKEDILSRFLMERKKDPSTMSDQYLRDIILNFVIAGRDTTAGTLSWFFYMLCKHPDVQEKVAQEIRETTNTKDKKPFSEFSLALTEEALNNMQYLHAALSETLRLYPAVPLDAKECSSDDTLPDGFAVKKGDMVNYQPYAMGRMKFLWGDDADNFRPERWFNDEGVFQPENPFKFTAFQAGPRICLGKDFAYRQMKIFAATLLRFFRFKLWDENKPVNYRTMLTLQIDGGLQLCAMQR</sequence>
<evidence type="ECO:0000313" key="1">
    <source>
        <dbReference type="EMBL" id="KAH7664629.1"/>
    </source>
</evidence>
<accession>A0ACB7UV72</accession>
<comment type="caution">
    <text evidence="1">The sequence shown here is derived from an EMBL/GenBank/DDBJ whole genome shotgun (WGS) entry which is preliminary data.</text>
</comment>
<gene>
    <name evidence="1" type="ORF">IHE45_14G131800</name>
</gene>
<organism evidence="1 2">
    <name type="scientific">Dioscorea alata</name>
    <name type="common">Purple yam</name>
    <dbReference type="NCBI Taxonomy" id="55571"/>
    <lineage>
        <taxon>Eukaryota</taxon>
        <taxon>Viridiplantae</taxon>
        <taxon>Streptophyta</taxon>
        <taxon>Embryophyta</taxon>
        <taxon>Tracheophyta</taxon>
        <taxon>Spermatophyta</taxon>
        <taxon>Magnoliopsida</taxon>
        <taxon>Liliopsida</taxon>
        <taxon>Dioscoreales</taxon>
        <taxon>Dioscoreaceae</taxon>
        <taxon>Dioscorea</taxon>
    </lineage>
</organism>
<dbReference type="EC" id="1.14.14.145" evidence="1"/>
<proteinExistence type="predicted"/>
<dbReference type="Proteomes" id="UP000827976">
    <property type="component" value="Chromosome 14"/>
</dbReference>
<dbReference type="EMBL" id="CM037024">
    <property type="protein sequence ID" value="KAH7664629.1"/>
    <property type="molecule type" value="Genomic_DNA"/>
</dbReference>
<protein>
    <submittedName>
        <fullName evidence="1">Abieta-7,13-dien-18-ol hydroxylase protein</fullName>
        <ecNumber evidence="1">1.14.14.145</ecNumber>
    </submittedName>
</protein>
<reference evidence="2" key="1">
    <citation type="journal article" date="2022" name="Nat. Commun.">
        <title>Chromosome evolution and the genetic basis of agronomically important traits in greater yam.</title>
        <authorList>
            <person name="Bredeson J.V."/>
            <person name="Lyons J.B."/>
            <person name="Oniyinde I.O."/>
            <person name="Okereke N.R."/>
            <person name="Kolade O."/>
            <person name="Nnabue I."/>
            <person name="Nwadili C.O."/>
            <person name="Hribova E."/>
            <person name="Parker M."/>
            <person name="Nwogha J."/>
            <person name="Shu S."/>
            <person name="Carlson J."/>
            <person name="Kariba R."/>
            <person name="Muthemba S."/>
            <person name="Knop K."/>
            <person name="Barton G.J."/>
            <person name="Sherwood A.V."/>
            <person name="Lopez-Montes A."/>
            <person name="Asiedu R."/>
            <person name="Jamnadass R."/>
            <person name="Muchugi A."/>
            <person name="Goodstein D."/>
            <person name="Egesi C.N."/>
            <person name="Featherston J."/>
            <person name="Asfaw A."/>
            <person name="Simpson G.G."/>
            <person name="Dolezel J."/>
            <person name="Hendre P.S."/>
            <person name="Van Deynze A."/>
            <person name="Kumar P.L."/>
            <person name="Obidiegwu J.E."/>
            <person name="Bhattacharjee R."/>
            <person name="Rokhsar D.S."/>
        </authorList>
    </citation>
    <scope>NUCLEOTIDE SEQUENCE [LARGE SCALE GENOMIC DNA]</scope>
    <source>
        <strain evidence="2">cv. TDa95/00328</strain>
    </source>
</reference>
<name>A0ACB7UV72_DIOAL</name>
<evidence type="ECO:0000313" key="2">
    <source>
        <dbReference type="Proteomes" id="UP000827976"/>
    </source>
</evidence>